<dbReference type="InterPro" id="IPR001110">
    <property type="entry name" value="UPF0012_CS"/>
</dbReference>
<dbReference type="GO" id="GO:0016811">
    <property type="term" value="F:hydrolase activity, acting on carbon-nitrogen (but not peptide) bonds, in linear amides"/>
    <property type="evidence" value="ECO:0007669"/>
    <property type="project" value="InterPro"/>
</dbReference>
<evidence type="ECO:0000259" key="3">
    <source>
        <dbReference type="PROSITE" id="PS50263"/>
    </source>
</evidence>
<feature type="domain" description="CN hydrolase" evidence="3">
    <location>
        <begin position="4"/>
        <end position="249"/>
    </location>
</feature>
<dbReference type="SUPFAM" id="SSF56317">
    <property type="entry name" value="Carbon-nitrogen hydrolase"/>
    <property type="match status" value="1"/>
</dbReference>
<evidence type="ECO:0000256" key="1">
    <source>
        <dbReference type="ARBA" id="ARBA00010613"/>
    </source>
</evidence>
<reference evidence="4 6" key="1">
    <citation type="submission" date="2018-06" db="EMBL/GenBank/DDBJ databases">
        <authorList>
            <consortium name="Pathogen Informatics"/>
            <person name="Doyle S."/>
        </authorList>
    </citation>
    <scope>NUCLEOTIDE SEQUENCE [LARGE SCALE GENOMIC DNA]</scope>
    <source>
        <strain evidence="4 6">NCTC11159</strain>
    </source>
</reference>
<dbReference type="EC" id="3.5.1.100" evidence="4"/>
<reference evidence="5 7" key="2">
    <citation type="submission" date="2019-03" db="EMBL/GenBank/DDBJ databases">
        <title>Genomic Encyclopedia of Type Strains, Phase IV (KMG-IV): sequencing the most valuable type-strain genomes for metagenomic binning, comparative biology and taxonomic classification.</title>
        <authorList>
            <person name="Goeker M."/>
        </authorList>
    </citation>
    <scope>NUCLEOTIDE SEQUENCE [LARGE SCALE GENOMIC DNA]</scope>
    <source>
        <strain evidence="5 7">DSM 3764</strain>
    </source>
</reference>
<evidence type="ECO:0000313" key="5">
    <source>
        <dbReference type="EMBL" id="TCU89276.1"/>
    </source>
</evidence>
<dbReference type="Gene3D" id="3.60.110.10">
    <property type="entry name" value="Carbon-nitrogen hydrolase"/>
    <property type="match status" value="1"/>
</dbReference>
<dbReference type="InterPro" id="IPR036526">
    <property type="entry name" value="C-N_Hydrolase_sf"/>
</dbReference>
<accession>A0A377Q7C1</accession>
<evidence type="ECO:0000313" key="4">
    <source>
        <dbReference type="EMBL" id="STQ90645.1"/>
    </source>
</evidence>
<proteinExistence type="inferred from homology"/>
<dbReference type="PROSITE" id="PS01227">
    <property type="entry name" value="UPF0012"/>
    <property type="match status" value="1"/>
</dbReference>
<sequence>MNTLLAAAIQMVSGPDVAANLASAARLIKNAANAGAQLIVLPEYFAIMGNKDTDKVAVKEAFGNGPIQRFLADAAKEYGVWLVGGTVPLICADVSRVNNSCLVYSPEGECVARYDKMHLFGFDNGTECFREADTILAGHQPVAFDTPFGRIGLSVCYDLRFPEFFRAMLPLDFIILPAAFTQTTGEAHWEVLLRARAIENQCYVIASGQGGEHSTGRHTFGHSMLIDPWGKVLACQSSGEGVVMAELKASQMDRVRRILPALTHRLL</sequence>
<dbReference type="OrthoDB" id="9811121at2"/>
<comment type="similarity">
    <text evidence="1">Belongs to the carbon-nitrogen hydrolase superfamily. NIT1/NIT2 family.</text>
</comment>
<keyword evidence="2 4" id="KW-0378">Hydrolase</keyword>
<dbReference type="EMBL" id="UGHR01000001">
    <property type="protein sequence ID" value="STQ90645.1"/>
    <property type="molecule type" value="Genomic_DNA"/>
</dbReference>
<evidence type="ECO:0000313" key="7">
    <source>
        <dbReference type="Proteomes" id="UP000295794"/>
    </source>
</evidence>
<dbReference type="PANTHER" id="PTHR23088:SF27">
    <property type="entry name" value="DEAMINATED GLUTATHIONE AMIDASE"/>
    <property type="match status" value="1"/>
</dbReference>
<evidence type="ECO:0000256" key="2">
    <source>
        <dbReference type="ARBA" id="ARBA00022801"/>
    </source>
</evidence>
<name>A0A377Q7C1_9NEIS</name>
<dbReference type="CDD" id="cd07572">
    <property type="entry name" value="nit"/>
    <property type="match status" value="1"/>
</dbReference>
<dbReference type="EMBL" id="SMBT01000002">
    <property type="protein sequence ID" value="TCU89276.1"/>
    <property type="molecule type" value="Genomic_DNA"/>
</dbReference>
<dbReference type="PROSITE" id="PS50263">
    <property type="entry name" value="CN_HYDROLASE"/>
    <property type="match status" value="1"/>
</dbReference>
<evidence type="ECO:0000313" key="6">
    <source>
        <dbReference type="Proteomes" id="UP000255108"/>
    </source>
</evidence>
<protein>
    <submittedName>
        <fullName evidence="4">(R)-stereoselective amidase</fullName>
        <ecNumber evidence="4">3.5.1.100</ecNumber>
    </submittedName>
    <submittedName>
        <fullName evidence="5">Nitrilase</fullName>
    </submittedName>
</protein>
<dbReference type="AlphaFoldDB" id="A0A377Q7C1"/>
<keyword evidence="7" id="KW-1185">Reference proteome</keyword>
<dbReference type="PANTHER" id="PTHR23088">
    <property type="entry name" value="NITRILASE-RELATED"/>
    <property type="match status" value="1"/>
</dbReference>
<dbReference type="Pfam" id="PF00795">
    <property type="entry name" value="CN_hydrolase"/>
    <property type="match status" value="1"/>
</dbReference>
<dbReference type="Proteomes" id="UP000255108">
    <property type="component" value="Unassembled WGS sequence"/>
</dbReference>
<dbReference type="RefSeq" id="WP_115226932.1">
    <property type="nucleotide sequence ID" value="NZ_CAWOLO010000002.1"/>
</dbReference>
<gene>
    <name evidence="4" type="primary">ramA_1</name>
    <name evidence="5" type="ORF">EV682_102188</name>
    <name evidence="4" type="ORF">NCTC11159_01712</name>
</gene>
<dbReference type="Proteomes" id="UP000295794">
    <property type="component" value="Unassembled WGS sequence"/>
</dbReference>
<dbReference type="InterPro" id="IPR045254">
    <property type="entry name" value="Nit1/2_C-N_Hydrolase"/>
</dbReference>
<organism evidence="4 6">
    <name type="scientific">Iodobacter fluviatilis</name>
    <dbReference type="NCBI Taxonomy" id="537"/>
    <lineage>
        <taxon>Bacteria</taxon>
        <taxon>Pseudomonadati</taxon>
        <taxon>Pseudomonadota</taxon>
        <taxon>Betaproteobacteria</taxon>
        <taxon>Neisseriales</taxon>
        <taxon>Chitinibacteraceae</taxon>
        <taxon>Iodobacter</taxon>
    </lineage>
</organism>
<dbReference type="InterPro" id="IPR003010">
    <property type="entry name" value="C-N_Hydrolase"/>
</dbReference>